<evidence type="ECO:0000256" key="11">
    <source>
        <dbReference type="PIRSR" id="PIRSR630616-1"/>
    </source>
</evidence>
<evidence type="ECO:0000256" key="5">
    <source>
        <dbReference type="ARBA" id="ARBA00022777"/>
    </source>
</evidence>
<feature type="compositionally biased region" description="Low complexity" evidence="15">
    <location>
        <begin position="9"/>
        <end position="20"/>
    </location>
</feature>
<dbReference type="Proteomes" id="UP000038045">
    <property type="component" value="Unplaced"/>
</dbReference>
<dbReference type="FunFam" id="1.10.510.10:FF:000235">
    <property type="entry name" value="Serine/threonine-protein kinase ark1"/>
    <property type="match status" value="1"/>
</dbReference>
<evidence type="ECO:0000256" key="2">
    <source>
        <dbReference type="ARBA" id="ARBA00022527"/>
    </source>
</evidence>
<dbReference type="InterPro" id="IPR000719">
    <property type="entry name" value="Prot_kinase_dom"/>
</dbReference>
<feature type="cross-link" description="Glycyl lysine isopeptide (Lys-Gly) (interchain with G-Cter in SUMO2)" evidence="13">
    <location>
        <position position="243"/>
    </location>
</feature>
<evidence type="ECO:0000256" key="1">
    <source>
        <dbReference type="ARBA" id="ARBA00004214"/>
    </source>
</evidence>
<keyword evidence="4 12" id="KW-0547">Nucleotide-binding</keyword>
<feature type="binding site" evidence="12">
    <location>
        <position position="145"/>
    </location>
    <ligand>
        <name>ATP</name>
        <dbReference type="ChEBI" id="CHEBI:30616"/>
    </ligand>
</feature>
<feature type="active site" description="Proton acceptor" evidence="11">
    <location>
        <position position="241"/>
    </location>
</feature>
<dbReference type="GO" id="GO:0006325">
    <property type="term" value="P:chromatin organization"/>
    <property type="evidence" value="ECO:0007669"/>
    <property type="project" value="UniProtKB-KW"/>
</dbReference>
<dbReference type="InterPro" id="IPR008271">
    <property type="entry name" value="Ser/Thr_kinase_AS"/>
</dbReference>
<keyword evidence="6 12" id="KW-0067">ATP-binding</keyword>
<evidence type="ECO:0000256" key="9">
    <source>
        <dbReference type="ARBA" id="ARBA00047899"/>
    </source>
</evidence>
<dbReference type="WBParaSite" id="PTRK_0001227000.1">
    <property type="protein sequence ID" value="PTRK_0001227000.1"/>
    <property type="gene ID" value="PTRK_0001227000"/>
</dbReference>
<organism evidence="17 18">
    <name type="scientific">Parastrongyloides trichosuri</name>
    <name type="common">Possum-specific nematode worm</name>
    <dbReference type="NCBI Taxonomy" id="131310"/>
    <lineage>
        <taxon>Eukaryota</taxon>
        <taxon>Metazoa</taxon>
        <taxon>Ecdysozoa</taxon>
        <taxon>Nematoda</taxon>
        <taxon>Chromadorea</taxon>
        <taxon>Rhabditida</taxon>
        <taxon>Tylenchina</taxon>
        <taxon>Panagrolaimomorpha</taxon>
        <taxon>Strongyloidoidea</taxon>
        <taxon>Strongyloididae</taxon>
        <taxon>Parastrongyloides</taxon>
    </lineage>
</organism>
<dbReference type="GO" id="GO:0005524">
    <property type="term" value="F:ATP binding"/>
    <property type="evidence" value="ECO:0007669"/>
    <property type="project" value="UniProtKB-UniRule"/>
</dbReference>
<evidence type="ECO:0000313" key="17">
    <source>
        <dbReference type="Proteomes" id="UP000038045"/>
    </source>
</evidence>
<comment type="similarity">
    <text evidence="14">Belongs to the protein kinase superfamily. Ser/Thr protein kinase family. Aurora subfamily.</text>
</comment>
<name>A0A0N4ZUK7_PARTI</name>
<proteinExistence type="inferred from homology"/>
<dbReference type="GO" id="GO:0032506">
    <property type="term" value="P:cytokinetic process"/>
    <property type="evidence" value="ECO:0007669"/>
    <property type="project" value="UniProtKB-ARBA"/>
</dbReference>
<feature type="region of interest" description="Disordered" evidence="15">
    <location>
        <begin position="1"/>
        <end position="41"/>
    </location>
</feature>
<evidence type="ECO:0000313" key="18">
    <source>
        <dbReference type="WBParaSite" id="PTRK_0001227000.1"/>
    </source>
</evidence>
<feature type="binding site" evidence="12">
    <location>
        <begin position="245"/>
        <end position="246"/>
    </location>
    <ligand>
        <name>ATP</name>
        <dbReference type="ChEBI" id="CHEBI:30616"/>
    </ligand>
</feature>
<keyword evidence="17" id="KW-1185">Reference proteome</keyword>
<keyword evidence="7" id="KW-0156">Chromatin regulator</keyword>
<dbReference type="GO" id="GO:0030496">
    <property type="term" value="C:midbody"/>
    <property type="evidence" value="ECO:0007669"/>
    <property type="project" value="UniProtKB-SubCell"/>
</dbReference>
<dbReference type="InterPro" id="IPR011009">
    <property type="entry name" value="Kinase-like_dom_sf"/>
</dbReference>
<keyword evidence="5 14" id="KW-0418">Kinase</keyword>
<evidence type="ECO:0000259" key="16">
    <source>
        <dbReference type="PROSITE" id="PS50011"/>
    </source>
</evidence>
<feature type="domain" description="Protein kinase" evidence="16">
    <location>
        <begin position="116"/>
        <end position="370"/>
    </location>
</feature>
<evidence type="ECO:0000256" key="15">
    <source>
        <dbReference type="SAM" id="MobiDB-lite"/>
    </source>
</evidence>
<evidence type="ECO:0000256" key="4">
    <source>
        <dbReference type="ARBA" id="ARBA00022741"/>
    </source>
</evidence>
<dbReference type="SMART" id="SM00220">
    <property type="entry name" value="S_TKc"/>
    <property type="match status" value="1"/>
</dbReference>
<dbReference type="STRING" id="131310.A0A0N4ZUK7"/>
<evidence type="ECO:0000256" key="7">
    <source>
        <dbReference type="ARBA" id="ARBA00022853"/>
    </source>
</evidence>
<sequence>MIRSDLEESSVSSRSFSTNETTNYESEKEITNSEESEDTFERDFHASKLSLSPIRFVDSDDGGIPTGKVLETIDESEEMDTEILCEKINSIHVAPKTTKEVVKEDDKNDILTMSNFIIGKPMGSGQFGRVYLAKTKREGFICCLKMINMKKLKMHKYYKLLETEITNHQTLNHPYILKLYNWFQHKNSIILILECALYGSMANDMAKTEKGYYTSKVACKYTVQVTDALHYCHSKNVIHRDLKTENILLNHNKNVKLCDFGWSIKCKDKRKTFCGTAEYLPPEMLLTPTEVSYDSKVDVWALGILIFEMLCGETPFYGSTMDDIINKIKTGKFHMPSDIDPEARDLIKRLLKRNPDKRINFIDILNHPWIKKYFPKSYNLKSADNFESNA</sequence>
<evidence type="ECO:0000256" key="12">
    <source>
        <dbReference type="PIRSR" id="PIRSR630616-2"/>
    </source>
</evidence>
<evidence type="ECO:0000256" key="8">
    <source>
        <dbReference type="ARBA" id="ARBA00023254"/>
    </source>
</evidence>
<keyword evidence="3 14" id="KW-0808">Transferase</keyword>
<dbReference type="GO" id="GO:0051321">
    <property type="term" value="P:meiotic cell cycle"/>
    <property type="evidence" value="ECO:0007669"/>
    <property type="project" value="UniProtKB-KW"/>
</dbReference>
<reference evidence="18" key="1">
    <citation type="submission" date="2017-02" db="UniProtKB">
        <authorList>
            <consortium name="WormBaseParasite"/>
        </authorList>
    </citation>
    <scope>IDENTIFICATION</scope>
</reference>
<dbReference type="EC" id="2.7.11.1" evidence="14"/>
<dbReference type="PROSITE" id="PS00108">
    <property type="entry name" value="PROTEIN_KINASE_ST"/>
    <property type="match status" value="1"/>
</dbReference>
<comment type="catalytic activity">
    <reaction evidence="10 14">
        <text>L-seryl-[protein] + ATP = O-phospho-L-seryl-[protein] + ADP + H(+)</text>
        <dbReference type="Rhea" id="RHEA:17989"/>
        <dbReference type="Rhea" id="RHEA-COMP:9863"/>
        <dbReference type="Rhea" id="RHEA-COMP:11604"/>
        <dbReference type="ChEBI" id="CHEBI:15378"/>
        <dbReference type="ChEBI" id="CHEBI:29999"/>
        <dbReference type="ChEBI" id="CHEBI:30616"/>
        <dbReference type="ChEBI" id="CHEBI:83421"/>
        <dbReference type="ChEBI" id="CHEBI:456216"/>
        <dbReference type="EC" id="2.7.11.1"/>
    </reaction>
</comment>
<evidence type="ECO:0000256" key="10">
    <source>
        <dbReference type="ARBA" id="ARBA00048679"/>
    </source>
</evidence>
<dbReference type="Pfam" id="PF00069">
    <property type="entry name" value="Pkinase"/>
    <property type="match status" value="1"/>
</dbReference>
<keyword evidence="8" id="KW-0469">Meiosis</keyword>
<keyword evidence="2 14" id="KW-0723">Serine/threonine-protein kinase</keyword>
<dbReference type="GO" id="GO:0000070">
    <property type="term" value="P:mitotic sister chromatid segregation"/>
    <property type="evidence" value="ECO:0007669"/>
    <property type="project" value="UniProtKB-ARBA"/>
</dbReference>
<dbReference type="Gene3D" id="1.10.510.10">
    <property type="entry name" value="Transferase(Phosphotransferase) domain 1"/>
    <property type="match status" value="1"/>
</dbReference>
<dbReference type="AlphaFoldDB" id="A0A0N4ZUK7"/>
<comment type="subcellular location">
    <subcellularLocation>
        <location evidence="1">Midbody</location>
    </subcellularLocation>
</comment>
<evidence type="ECO:0000256" key="14">
    <source>
        <dbReference type="RuleBase" id="RU367134"/>
    </source>
</evidence>
<evidence type="ECO:0000256" key="13">
    <source>
        <dbReference type="PIRSR" id="PIRSR630616-3"/>
    </source>
</evidence>
<accession>A0A0N4ZUK7</accession>
<feature type="binding site" evidence="12">
    <location>
        <position position="259"/>
    </location>
    <ligand>
        <name>ATP</name>
        <dbReference type="ChEBI" id="CHEBI:30616"/>
    </ligand>
</feature>
<comment type="catalytic activity">
    <reaction evidence="9 14">
        <text>L-threonyl-[protein] + ATP = O-phospho-L-threonyl-[protein] + ADP + H(+)</text>
        <dbReference type="Rhea" id="RHEA:46608"/>
        <dbReference type="Rhea" id="RHEA-COMP:11060"/>
        <dbReference type="Rhea" id="RHEA-COMP:11605"/>
        <dbReference type="ChEBI" id="CHEBI:15378"/>
        <dbReference type="ChEBI" id="CHEBI:30013"/>
        <dbReference type="ChEBI" id="CHEBI:30616"/>
        <dbReference type="ChEBI" id="CHEBI:61977"/>
        <dbReference type="ChEBI" id="CHEBI:456216"/>
        <dbReference type="EC" id="2.7.11.1"/>
    </reaction>
</comment>
<evidence type="ECO:0000256" key="6">
    <source>
        <dbReference type="ARBA" id="ARBA00022840"/>
    </source>
</evidence>
<dbReference type="FunFam" id="3.30.200.20:FF:000042">
    <property type="entry name" value="Aurora kinase A"/>
    <property type="match status" value="1"/>
</dbReference>
<dbReference type="InterPro" id="IPR030616">
    <property type="entry name" value="Aur-like"/>
</dbReference>
<protein>
    <recommendedName>
        <fullName evidence="14">Aurora kinase</fullName>
        <ecNumber evidence="14">2.7.11.1</ecNumber>
    </recommendedName>
</protein>
<dbReference type="GO" id="GO:0030261">
    <property type="term" value="P:chromosome condensation"/>
    <property type="evidence" value="ECO:0007669"/>
    <property type="project" value="UniProtKB-ARBA"/>
</dbReference>
<feature type="binding site" evidence="12">
    <location>
        <begin position="194"/>
        <end position="196"/>
    </location>
    <ligand>
        <name>ATP</name>
        <dbReference type="ChEBI" id="CHEBI:30616"/>
    </ligand>
</feature>
<dbReference type="PANTHER" id="PTHR24350">
    <property type="entry name" value="SERINE/THREONINE-PROTEIN KINASE IAL-RELATED"/>
    <property type="match status" value="1"/>
</dbReference>
<evidence type="ECO:0000256" key="3">
    <source>
        <dbReference type="ARBA" id="ARBA00022679"/>
    </source>
</evidence>
<dbReference type="GO" id="GO:0004674">
    <property type="term" value="F:protein serine/threonine kinase activity"/>
    <property type="evidence" value="ECO:0007669"/>
    <property type="project" value="UniProtKB-KW"/>
</dbReference>
<dbReference type="PROSITE" id="PS50011">
    <property type="entry name" value="PROTEIN_KINASE_DOM"/>
    <property type="match status" value="1"/>
</dbReference>
<dbReference type="CDD" id="cd14007">
    <property type="entry name" value="STKc_Aurora"/>
    <property type="match status" value="1"/>
</dbReference>
<dbReference type="SUPFAM" id="SSF56112">
    <property type="entry name" value="Protein kinase-like (PK-like)"/>
    <property type="match status" value="1"/>
</dbReference>